<dbReference type="AlphaFoldDB" id="A0A974SN69"/>
<dbReference type="Proteomes" id="UP000663444">
    <property type="component" value="Chromosome"/>
</dbReference>
<dbReference type="Gene3D" id="3.30.559.10">
    <property type="entry name" value="Chloramphenicol acetyltransferase-like domain"/>
    <property type="match status" value="2"/>
</dbReference>
<organism evidence="1 2">
    <name type="scientific">Azospira restricta</name>
    <dbReference type="NCBI Taxonomy" id="404405"/>
    <lineage>
        <taxon>Bacteria</taxon>
        <taxon>Pseudomonadati</taxon>
        <taxon>Pseudomonadota</taxon>
        <taxon>Betaproteobacteria</taxon>
        <taxon>Rhodocyclales</taxon>
        <taxon>Rhodocyclaceae</taxon>
        <taxon>Azospira</taxon>
    </lineage>
</organism>
<evidence type="ECO:0000313" key="2">
    <source>
        <dbReference type="Proteomes" id="UP000663444"/>
    </source>
</evidence>
<dbReference type="RefSeq" id="WP_203386503.1">
    <property type="nucleotide sequence ID" value="NZ_CP064781.1"/>
</dbReference>
<proteinExistence type="predicted"/>
<gene>
    <name evidence="1" type="ORF">IWH25_14630</name>
</gene>
<protein>
    <recommendedName>
        <fullName evidence="3">Condensation domain-containing protein</fullName>
    </recommendedName>
</protein>
<dbReference type="EMBL" id="CP064781">
    <property type="protein sequence ID" value="QRJ62979.1"/>
    <property type="molecule type" value="Genomic_DNA"/>
</dbReference>
<accession>A0A974SN69</accession>
<name>A0A974SN69_9RHOO</name>
<dbReference type="KEGG" id="ares:IWH25_14630"/>
<sequence length="439" mass="48866">MQTAVGNLGLECLMDRANIFFTSGYRFAGPLDLAALEASFHAIAGALRKFEYRLHFEAQDRFSWRHAGGHRRHFRALDCDDIDQAFAELCRDSLTLAEGELHCPMAVTVLRQRQGPEFIIAQTCEHTYLDARSAEFLFNRMVDYYNAQRHGDAAGQQAALDAVRQVRTIGSDEMLHLLGLDEAAHATNLAGLGGYPVADDGRHAIPLRDVPDCLAAYRRQRFAPVVRFHPLAPLLERCRRRHPEVTRNSVICAALAKAFYNLNRRTKDLPERQTISFKMLSDLLAPELRAHYGGNYIAFVPVSVDGERPVEEIAAQIHARIREFKTQKIDVSLFRAVEDAVRAGVVGTVDDPLSFVVTNWNNYAFLERADFLDGCTSLRHQSGVNIDPRDVLGAVLVNRPILVVNQSAADEVCVSLFPSLRAQAENEAVAAAIGEVFGQ</sequence>
<evidence type="ECO:0000313" key="1">
    <source>
        <dbReference type="EMBL" id="QRJ62979.1"/>
    </source>
</evidence>
<evidence type="ECO:0008006" key="3">
    <source>
        <dbReference type="Google" id="ProtNLM"/>
    </source>
</evidence>
<dbReference type="InterPro" id="IPR023213">
    <property type="entry name" value="CAT-like_dom_sf"/>
</dbReference>
<dbReference type="SUPFAM" id="SSF52777">
    <property type="entry name" value="CoA-dependent acyltransferases"/>
    <property type="match status" value="2"/>
</dbReference>
<reference evidence="1" key="1">
    <citation type="submission" date="2020-11" db="EMBL/GenBank/DDBJ databases">
        <title>Azospira restricta DSM 18626 genome sequence.</title>
        <authorList>
            <person name="Moe W.M."/>
        </authorList>
    </citation>
    <scope>NUCLEOTIDE SEQUENCE</scope>
    <source>
        <strain evidence="1">DSM 18626</strain>
    </source>
</reference>
<keyword evidence="2" id="KW-1185">Reference proteome</keyword>